<comment type="similarity">
    <text evidence="1">Belongs to the disease resistance NB-LRR family.</text>
</comment>
<evidence type="ECO:0000256" key="1">
    <source>
        <dbReference type="ARBA" id="ARBA00008894"/>
    </source>
</evidence>
<dbReference type="AlphaFoldDB" id="A0A5C7IIT0"/>
<evidence type="ECO:0000256" key="4">
    <source>
        <dbReference type="SAM" id="Coils"/>
    </source>
</evidence>
<dbReference type="Gene3D" id="3.40.50.300">
    <property type="entry name" value="P-loop containing nucleotide triphosphate hydrolases"/>
    <property type="match status" value="1"/>
</dbReference>
<dbReference type="GO" id="GO:0006952">
    <property type="term" value="P:defense response"/>
    <property type="evidence" value="ECO:0007669"/>
    <property type="project" value="UniProtKB-KW"/>
</dbReference>
<reference evidence="8" key="1">
    <citation type="journal article" date="2019" name="Gigascience">
        <title>De novo genome assembly of the endangered Acer yangbiense, a plant species with extremely small populations endemic to Yunnan Province, China.</title>
        <authorList>
            <person name="Yang J."/>
            <person name="Wariss H.M."/>
            <person name="Tao L."/>
            <person name="Zhang R."/>
            <person name="Yun Q."/>
            <person name="Hollingsworth P."/>
            <person name="Dao Z."/>
            <person name="Luo G."/>
            <person name="Guo H."/>
            <person name="Ma Y."/>
            <person name="Sun W."/>
        </authorList>
    </citation>
    <scope>NUCLEOTIDE SEQUENCE [LARGE SCALE GENOMIC DNA]</scope>
    <source>
        <strain evidence="8">cv. Malutang</strain>
    </source>
</reference>
<sequence length="656" mass="75183">MCDLFTISFGFGSIFTAIKDCIFGKASYIWDLEDNLDALNKALQDLTQAKEDVNTRIAIAEQHQTRRRLKQVELWLTRVQDVETQADELLRVKSQEIEKLCLGGYCSRNPKSSCEFGKKLVNLLKALQDLTQATFVDVAERIPEDPVDERPSEPTVGLDSKFDQVWSYISDKQVKIIGLYGKGGVGKTTLLTQINNKFLSFPNDFVVIWVLVSKGRRLESIQETIMKKIEAHTSEIVRMHDVIRDMALWIACEVEEEKFLVCSGIGLTRAPEIREWENVKRMSLMKNKIENLSEIPNCPELLTLFLQRNPLKMLTSGFFGHMIHLKVLNLSRNHNLTELPVGISELVELQHLDLSFTGILELPKELKALTNLKCLNLEHTDSLRKFPRHVISNLSMLQVLRMYRCGSFESKDSILFDEGELFMEELVCLEHLNVLSINFKNSHTLGRCLSCPVLQNCAVESVSIQLNDGSTSLNVLSLGVLKDLGELHIRSTDLAELVIDREMRNVPQFYSLHCVELFYCSKLRDATWLVFAPNLKILWIYGCDEMKEIISVEGEVGEMMGNQLPFPRLQFLTLVYLPKLESIYCNPLPFPHLKGIQIFQCPKLKKLPLGSNSIMTSRSLTNIRGEEDWWNELQWEDQTTQDHFLPFLEAYSYPLK</sequence>
<dbReference type="Pfam" id="PF00931">
    <property type="entry name" value="NB-ARC"/>
    <property type="match status" value="1"/>
</dbReference>
<evidence type="ECO:0000259" key="6">
    <source>
        <dbReference type="Pfam" id="PF23598"/>
    </source>
</evidence>
<dbReference type="Proteomes" id="UP000323000">
    <property type="component" value="Chromosome 2"/>
</dbReference>
<evidence type="ECO:0000256" key="2">
    <source>
        <dbReference type="ARBA" id="ARBA00022737"/>
    </source>
</evidence>
<proteinExistence type="inferred from homology"/>
<keyword evidence="3" id="KW-0611">Plant defense</keyword>
<comment type="caution">
    <text evidence="7">The sequence shown here is derived from an EMBL/GenBank/DDBJ whole genome shotgun (WGS) entry which is preliminary data.</text>
</comment>
<feature type="domain" description="NB-ARC" evidence="5">
    <location>
        <begin position="160"/>
        <end position="247"/>
    </location>
</feature>
<keyword evidence="4" id="KW-0175">Coiled coil</keyword>
<protein>
    <submittedName>
        <fullName evidence="7">Uncharacterized protein</fullName>
    </submittedName>
</protein>
<dbReference type="Pfam" id="PF23598">
    <property type="entry name" value="LRR_14"/>
    <property type="match status" value="1"/>
</dbReference>
<evidence type="ECO:0000256" key="3">
    <source>
        <dbReference type="ARBA" id="ARBA00022821"/>
    </source>
</evidence>
<evidence type="ECO:0000313" key="7">
    <source>
        <dbReference type="EMBL" id="TXG68572.1"/>
    </source>
</evidence>
<name>A0A5C7IIT0_9ROSI</name>
<dbReference type="PANTHER" id="PTHR33463">
    <property type="entry name" value="NB-ARC DOMAIN-CONTAINING PROTEIN-RELATED"/>
    <property type="match status" value="1"/>
</dbReference>
<dbReference type="GO" id="GO:0043531">
    <property type="term" value="F:ADP binding"/>
    <property type="evidence" value="ECO:0007669"/>
    <property type="project" value="InterPro"/>
</dbReference>
<dbReference type="InterPro" id="IPR055414">
    <property type="entry name" value="LRR_R13L4/SHOC2-like"/>
</dbReference>
<dbReference type="InterPro" id="IPR002182">
    <property type="entry name" value="NB-ARC"/>
</dbReference>
<dbReference type="EMBL" id="VAHF01000002">
    <property type="protein sequence ID" value="TXG68572.1"/>
    <property type="molecule type" value="Genomic_DNA"/>
</dbReference>
<keyword evidence="2" id="KW-0677">Repeat</keyword>
<dbReference type="SUPFAM" id="SSF52058">
    <property type="entry name" value="L domain-like"/>
    <property type="match status" value="1"/>
</dbReference>
<gene>
    <name evidence="7" type="ORF">EZV62_003507</name>
</gene>
<evidence type="ECO:0000259" key="5">
    <source>
        <dbReference type="Pfam" id="PF00931"/>
    </source>
</evidence>
<evidence type="ECO:0000313" key="8">
    <source>
        <dbReference type="Proteomes" id="UP000323000"/>
    </source>
</evidence>
<feature type="coiled-coil region" evidence="4">
    <location>
        <begin position="29"/>
        <end position="63"/>
    </location>
</feature>
<dbReference type="InterPro" id="IPR032675">
    <property type="entry name" value="LRR_dom_sf"/>
</dbReference>
<accession>A0A5C7IIT0</accession>
<feature type="domain" description="Disease resistance R13L4/SHOC-2-like LRR" evidence="6">
    <location>
        <begin position="280"/>
        <end position="540"/>
    </location>
</feature>
<dbReference type="SUPFAM" id="SSF52540">
    <property type="entry name" value="P-loop containing nucleoside triphosphate hydrolases"/>
    <property type="match status" value="1"/>
</dbReference>
<dbReference type="InterPro" id="IPR027417">
    <property type="entry name" value="P-loop_NTPase"/>
</dbReference>
<dbReference type="PANTHER" id="PTHR33463:SF220">
    <property type="entry name" value="NB-ARC DOMAIN-CONTAINING PROTEIN"/>
    <property type="match status" value="1"/>
</dbReference>
<dbReference type="OrthoDB" id="1582237at2759"/>
<dbReference type="Gene3D" id="3.80.10.10">
    <property type="entry name" value="Ribonuclease Inhibitor"/>
    <property type="match status" value="2"/>
</dbReference>
<keyword evidence="8" id="KW-1185">Reference proteome</keyword>
<dbReference type="InterPro" id="IPR050905">
    <property type="entry name" value="Plant_NBS-LRR"/>
</dbReference>
<dbReference type="PRINTS" id="PR00364">
    <property type="entry name" value="DISEASERSIST"/>
</dbReference>
<organism evidence="7 8">
    <name type="scientific">Acer yangbiense</name>
    <dbReference type="NCBI Taxonomy" id="1000413"/>
    <lineage>
        <taxon>Eukaryota</taxon>
        <taxon>Viridiplantae</taxon>
        <taxon>Streptophyta</taxon>
        <taxon>Embryophyta</taxon>
        <taxon>Tracheophyta</taxon>
        <taxon>Spermatophyta</taxon>
        <taxon>Magnoliopsida</taxon>
        <taxon>eudicotyledons</taxon>
        <taxon>Gunneridae</taxon>
        <taxon>Pentapetalae</taxon>
        <taxon>rosids</taxon>
        <taxon>malvids</taxon>
        <taxon>Sapindales</taxon>
        <taxon>Sapindaceae</taxon>
        <taxon>Hippocastanoideae</taxon>
        <taxon>Acereae</taxon>
        <taxon>Acer</taxon>
    </lineage>
</organism>